<evidence type="ECO:0000259" key="1">
    <source>
        <dbReference type="PROSITE" id="PS50191"/>
    </source>
</evidence>
<dbReference type="Pfam" id="PF00650">
    <property type="entry name" value="CRAL_TRIO"/>
    <property type="match status" value="1"/>
</dbReference>
<dbReference type="InterPro" id="IPR036865">
    <property type="entry name" value="CRAL-TRIO_dom_sf"/>
</dbReference>
<dbReference type="Gene3D" id="3.40.525.10">
    <property type="entry name" value="CRAL-TRIO lipid binding domain"/>
    <property type="match status" value="1"/>
</dbReference>
<dbReference type="GO" id="GO:0140284">
    <property type="term" value="C:endoplasmic reticulum-endosome membrane contact site"/>
    <property type="evidence" value="ECO:0007669"/>
    <property type="project" value="TreeGrafter"/>
</dbReference>
<dbReference type="SMART" id="SM00516">
    <property type="entry name" value="SEC14"/>
    <property type="match status" value="1"/>
</dbReference>
<gene>
    <name evidence="3" type="primary">LOC117572724</name>
</gene>
<dbReference type="InterPro" id="IPR001251">
    <property type="entry name" value="CRAL-TRIO_dom"/>
</dbReference>
<proteinExistence type="predicted"/>
<dbReference type="RefSeq" id="XP_034111680.1">
    <property type="nucleotide sequence ID" value="XM_034255789.2"/>
</dbReference>
<dbReference type="InterPro" id="IPR053012">
    <property type="entry name" value="ER-organelle_contact"/>
</dbReference>
<organism evidence="2 3">
    <name type="scientific">Drosophila albomicans</name>
    <name type="common">Fruit fly</name>
    <dbReference type="NCBI Taxonomy" id="7291"/>
    <lineage>
        <taxon>Eukaryota</taxon>
        <taxon>Metazoa</taxon>
        <taxon>Ecdysozoa</taxon>
        <taxon>Arthropoda</taxon>
        <taxon>Hexapoda</taxon>
        <taxon>Insecta</taxon>
        <taxon>Pterygota</taxon>
        <taxon>Neoptera</taxon>
        <taxon>Endopterygota</taxon>
        <taxon>Diptera</taxon>
        <taxon>Brachycera</taxon>
        <taxon>Muscomorpha</taxon>
        <taxon>Ephydroidea</taxon>
        <taxon>Drosophilidae</taxon>
        <taxon>Drosophila</taxon>
    </lineage>
</organism>
<dbReference type="CDD" id="cd00170">
    <property type="entry name" value="SEC14"/>
    <property type="match status" value="1"/>
</dbReference>
<dbReference type="AlphaFoldDB" id="A0A6P8XJY8"/>
<sequence length="243" mass="28218">MPKGEQPTAEQVNEVKTRFLKNLEEQPPAVPFHPSDLARIKDSDVWITQLLEAYKLDVEKAIIRLRENCEWRQSFGTNDITATNINQEYLNDGEIYVHNQDKDGMPLLIVNFSKHSKSKNHDDLIRVIVYWVERVQHQYNYEKKITLFMDMTGAGLSNLDLDFIKRIVGLFETKYPNAPNYIVVHELPFLLNAAFKIVKGFMPAEALEILRVTTKKDINEYVDKENCLKSWGGNDDYTYKFAA</sequence>
<dbReference type="GO" id="GO:0012505">
    <property type="term" value="C:endomembrane system"/>
    <property type="evidence" value="ECO:0007669"/>
    <property type="project" value="TreeGrafter"/>
</dbReference>
<feature type="domain" description="CRAL-TRIO" evidence="1">
    <location>
        <begin position="85"/>
        <end position="239"/>
    </location>
</feature>
<accession>A0A6P8XJY8</accession>
<evidence type="ECO:0000313" key="3">
    <source>
        <dbReference type="RefSeq" id="XP_034111680.1"/>
    </source>
</evidence>
<reference evidence="3" key="1">
    <citation type="submission" date="2025-08" db="UniProtKB">
        <authorList>
            <consortium name="RefSeq"/>
        </authorList>
    </citation>
    <scope>IDENTIFICATION</scope>
    <source>
        <strain evidence="3">15112-1751.03</strain>
        <tissue evidence="3">Whole Adult</tissue>
    </source>
</reference>
<keyword evidence="2" id="KW-1185">Reference proteome</keyword>
<protein>
    <submittedName>
        <fullName evidence="3">Motile sperm domain-containing protein 2</fullName>
    </submittedName>
</protein>
<evidence type="ECO:0000313" key="2">
    <source>
        <dbReference type="Proteomes" id="UP000515160"/>
    </source>
</evidence>
<dbReference type="Proteomes" id="UP000515160">
    <property type="component" value="Chromosome 3"/>
</dbReference>
<dbReference type="OrthoDB" id="75724at2759"/>
<dbReference type="SUPFAM" id="SSF52087">
    <property type="entry name" value="CRAL/TRIO domain"/>
    <property type="match status" value="1"/>
</dbReference>
<dbReference type="GeneID" id="117572724"/>
<name>A0A6P8XJY8_DROAB</name>
<dbReference type="PROSITE" id="PS50191">
    <property type="entry name" value="CRAL_TRIO"/>
    <property type="match status" value="1"/>
</dbReference>
<dbReference type="SUPFAM" id="SSF46938">
    <property type="entry name" value="CRAL/TRIO N-terminal domain"/>
    <property type="match status" value="1"/>
</dbReference>
<dbReference type="PANTHER" id="PTHR46384">
    <property type="entry name" value="MOTILE SPERM DOMAIN-CONTAINING PROTEIN 2"/>
    <property type="match status" value="1"/>
</dbReference>
<dbReference type="InterPro" id="IPR036273">
    <property type="entry name" value="CRAL/TRIO_N_dom_sf"/>
</dbReference>
<dbReference type="PANTHER" id="PTHR46384:SF1">
    <property type="entry name" value="MOTILE SPERM DOMAIN-CONTAINING PROTEIN 2"/>
    <property type="match status" value="1"/>
</dbReference>